<dbReference type="RefSeq" id="WP_160150743.1">
    <property type="nucleotide sequence ID" value="NZ_FNVT01000033.1"/>
</dbReference>
<organism evidence="1 2">
    <name type="scientific">Nonomuraea solani</name>
    <dbReference type="NCBI Taxonomy" id="1144553"/>
    <lineage>
        <taxon>Bacteria</taxon>
        <taxon>Bacillati</taxon>
        <taxon>Actinomycetota</taxon>
        <taxon>Actinomycetes</taxon>
        <taxon>Streptosporangiales</taxon>
        <taxon>Streptosporangiaceae</taxon>
        <taxon>Nonomuraea</taxon>
    </lineage>
</organism>
<protein>
    <submittedName>
        <fullName evidence="1">Uncharacterized protein</fullName>
    </submittedName>
</protein>
<evidence type="ECO:0000313" key="1">
    <source>
        <dbReference type="EMBL" id="SEH03123.1"/>
    </source>
</evidence>
<dbReference type="Proteomes" id="UP000236732">
    <property type="component" value="Unassembled WGS sequence"/>
</dbReference>
<dbReference type="EMBL" id="FNVT01000033">
    <property type="protein sequence ID" value="SEH03123.1"/>
    <property type="molecule type" value="Genomic_DNA"/>
</dbReference>
<accession>A0A1H6F0K4</accession>
<dbReference type="AlphaFoldDB" id="A0A1H6F0K4"/>
<reference evidence="1 2" key="1">
    <citation type="submission" date="2016-10" db="EMBL/GenBank/DDBJ databases">
        <authorList>
            <person name="de Groot N.N."/>
        </authorList>
    </citation>
    <scope>NUCLEOTIDE SEQUENCE [LARGE SCALE GENOMIC DNA]</scope>
    <source>
        <strain evidence="1 2">CGMCC 4.7037</strain>
    </source>
</reference>
<gene>
    <name evidence="1" type="ORF">SAMN05444920_13327</name>
</gene>
<sequence length="50" mass="5295">MPQEGEDLAAGAGEQPGNGVAIRISADTRLIGVLLRSRRLVPSTMRFTSV</sequence>
<proteinExistence type="predicted"/>
<keyword evidence="2" id="KW-1185">Reference proteome</keyword>
<name>A0A1H6F0K4_9ACTN</name>
<evidence type="ECO:0000313" key="2">
    <source>
        <dbReference type="Proteomes" id="UP000236732"/>
    </source>
</evidence>